<dbReference type="Pfam" id="PF18932">
    <property type="entry name" value="DUF5681"/>
    <property type="match status" value="1"/>
</dbReference>
<comment type="caution">
    <text evidence="3">The sequence shown here is derived from an EMBL/GenBank/DDBJ whole genome shotgun (WGS) entry which is preliminary data.</text>
</comment>
<sequence>MSGKRNYEVGYGKPPRQTRFQKGRSGNPNGRKKGSRNFNADLDEVLEARVPIKENGQYKTVSSQQAALMRLREKALQGDQKALDRLVILAQQRSEEKEAQSAERILTEAEDVILQRFEAGLLARTVTGVQKPDGEEGENDG</sequence>
<feature type="compositionally biased region" description="Polar residues" evidence="1">
    <location>
        <begin position="18"/>
        <end position="28"/>
    </location>
</feature>
<dbReference type="Proteomes" id="UP001193035">
    <property type="component" value="Unassembled WGS sequence"/>
</dbReference>
<protein>
    <recommendedName>
        <fullName evidence="2">DUF5681 domain-containing protein</fullName>
    </recommendedName>
</protein>
<proteinExistence type="predicted"/>
<evidence type="ECO:0000256" key="1">
    <source>
        <dbReference type="SAM" id="MobiDB-lite"/>
    </source>
</evidence>
<feature type="region of interest" description="Disordered" evidence="1">
    <location>
        <begin position="1"/>
        <end position="40"/>
    </location>
</feature>
<reference evidence="3 4" key="1">
    <citation type="submission" date="2019-05" db="EMBL/GenBank/DDBJ databases">
        <title>Ruegeria sp. nov., isolated from tidal flat.</title>
        <authorList>
            <person name="Kim W."/>
        </authorList>
    </citation>
    <scope>NUCLEOTIDE SEQUENCE [LARGE SCALE GENOMIC DNA]</scope>
    <source>
        <strain evidence="3 4">CAU 1488</strain>
    </source>
</reference>
<organism evidence="3 4">
    <name type="scientific">Ruegeria sediminis</name>
    <dbReference type="NCBI Taxonomy" id="2583820"/>
    <lineage>
        <taxon>Bacteria</taxon>
        <taxon>Pseudomonadati</taxon>
        <taxon>Pseudomonadota</taxon>
        <taxon>Alphaproteobacteria</taxon>
        <taxon>Rhodobacterales</taxon>
        <taxon>Roseobacteraceae</taxon>
        <taxon>Ruegeria</taxon>
    </lineage>
</organism>
<evidence type="ECO:0000313" key="4">
    <source>
        <dbReference type="Proteomes" id="UP001193035"/>
    </source>
</evidence>
<accession>A0ABY2WVD4</accession>
<evidence type="ECO:0000313" key="3">
    <source>
        <dbReference type="EMBL" id="TMV06567.1"/>
    </source>
</evidence>
<feature type="domain" description="DUF5681" evidence="2">
    <location>
        <begin position="16"/>
        <end position="92"/>
    </location>
</feature>
<keyword evidence="4" id="KW-1185">Reference proteome</keyword>
<dbReference type="RefSeq" id="WP_138843901.1">
    <property type="nucleotide sequence ID" value="NZ_VCPD01000005.1"/>
</dbReference>
<evidence type="ECO:0000259" key="2">
    <source>
        <dbReference type="Pfam" id="PF18932"/>
    </source>
</evidence>
<dbReference type="InterPro" id="IPR043736">
    <property type="entry name" value="DUF5681"/>
</dbReference>
<name>A0ABY2WVD4_9RHOB</name>
<gene>
    <name evidence="3" type="ORF">FGK63_15625</name>
</gene>
<dbReference type="EMBL" id="VCPD01000005">
    <property type="protein sequence ID" value="TMV06567.1"/>
    <property type="molecule type" value="Genomic_DNA"/>
</dbReference>